<organism evidence="2 3">
    <name type="scientific">Lachancea quebecensis</name>
    <dbReference type="NCBI Taxonomy" id="1654605"/>
    <lineage>
        <taxon>Eukaryota</taxon>
        <taxon>Fungi</taxon>
        <taxon>Dikarya</taxon>
        <taxon>Ascomycota</taxon>
        <taxon>Saccharomycotina</taxon>
        <taxon>Saccharomycetes</taxon>
        <taxon>Saccharomycetales</taxon>
        <taxon>Saccharomycetaceae</taxon>
        <taxon>Lachancea</taxon>
    </lineage>
</organism>
<evidence type="ECO:0000256" key="1">
    <source>
        <dbReference type="RuleBase" id="RU000487"/>
    </source>
</evidence>
<dbReference type="OrthoDB" id="5132116at2759"/>
<accession>A0A0P1KPL8</accession>
<sequence>MSVVIHNGTHTTVAGFANVDMPQIVCSSSYVQRQDGSLEFVVEEMLTGEDGPVYTMMDTQGVPYNWDALEKQWRWICEEKLGCRLEETPVVATVAPDLPDAARAQYLEMALGRLKIPVFQLVVEPLAVALSLGRNTALVVDVGAAKSTVTPIIDGTVVQSAVARSKFAGDFLDMQVNELLAKIAPIAQEEGGDSNDRKDPSLTLWRNSRTWIQEFKTYMLQVAPSRLQDLDSAALDMMGLNYIKNFLLRKEKTITLTQKQCCELAEGLFQPGSVSQQFATAEGLSEIVAKSVKKAGASTATGSSATNVTTPEQIHAALLTNILITGSSSLISGLEQRIVNDLSYQFPQYKLSSFANPLVLDRKLQSWQGGVTMANLPSWDLGEWVSQSDYEARSERGSN</sequence>
<reference evidence="3" key="1">
    <citation type="submission" date="2015-10" db="EMBL/GenBank/DDBJ databases">
        <authorList>
            <person name="Devillers H."/>
        </authorList>
    </citation>
    <scope>NUCLEOTIDE SEQUENCE [LARGE SCALE GENOMIC DNA]</scope>
</reference>
<name>A0A0P1KPL8_9SACH</name>
<dbReference type="AlphaFoldDB" id="A0A0P1KPL8"/>
<dbReference type="Pfam" id="PF00022">
    <property type="entry name" value="Actin"/>
    <property type="match status" value="1"/>
</dbReference>
<keyword evidence="3" id="KW-1185">Reference proteome</keyword>
<dbReference type="SUPFAM" id="SSF53067">
    <property type="entry name" value="Actin-like ATPase domain"/>
    <property type="match status" value="2"/>
</dbReference>
<dbReference type="Proteomes" id="UP000236544">
    <property type="component" value="Unassembled WGS sequence"/>
</dbReference>
<evidence type="ECO:0000313" key="2">
    <source>
        <dbReference type="EMBL" id="CUS21486.1"/>
    </source>
</evidence>
<dbReference type="InterPro" id="IPR043129">
    <property type="entry name" value="ATPase_NBD"/>
</dbReference>
<proteinExistence type="inferred from homology"/>
<dbReference type="Gene3D" id="3.30.420.40">
    <property type="match status" value="2"/>
</dbReference>
<evidence type="ECO:0000313" key="3">
    <source>
        <dbReference type="Proteomes" id="UP000236544"/>
    </source>
</evidence>
<dbReference type="EMBL" id="LN890565">
    <property type="protein sequence ID" value="CUS21486.1"/>
    <property type="molecule type" value="Genomic_DNA"/>
</dbReference>
<dbReference type="Gene3D" id="3.90.640.10">
    <property type="entry name" value="Actin, Chain A, domain 4"/>
    <property type="match status" value="1"/>
</dbReference>
<dbReference type="PANTHER" id="PTHR11937">
    <property type="entry name" value="ACTIN"/>
    <property type="match status" value="1"/>
</dbReference>
<comment type="similarity">
    <text evidence="1">Belongs to the actin family.</text>
</comment>
<gene>
    <name evidence="2" type="ORF">LAQU0_S03e03686g</name>
</gene>
<dbReference type="InterPro" id="IPR004000">
    <property type="entry name" value="Actin"/>
</dbReference>
<dbReference type="SMART" id="SM00268">
    <property type="entry name" value="ACTIN"/>
    <property type="match status" value="1"/>
</dbReference>
<protein>
    <submittedName>
        <fullName evidence="2">LAQU0S03e03686g1_1</fullName>
    </submittedName>
</protein>